<reference evidence="7 8" key="1">
    <citation type="journal article" date="2012" name="J. Bacteriol.">
        <title>Genome Sequence of the Bacteriocin-Producing Strain Lactococcus garvieae DCC43.</title>
        <authorList>
            <person name="Gabrielsen C."/>
            <person name="Brede D.A."/>
            <person name="Hernandez P.E."/>
            <person name="Nes I.F."/>
            <person name="Diep D.B."/>
        </authorList>
    </citation>
    <scope>NUCLEOTIDE SEQUENCE [LARGE SCALE GENOMIC DNA]</scope>
    <source>
        <strain evidence="7 8">DCC43</strain>
    </source>
</reference>
<keyword evidence="5" id="KW-0963">Cytoplasm</keyword>
<evidence type="ECO:0000313" key="8">
    <source>
        <dbReference type="Proteomes" id="UP000006787"/>
    </source>
</evidence>
<comment type="similarity">
    <text evidence="5">Belongs to the SepF family.</text>
</comment>
<protein>
    <recommendedName>
        <fullName evidence="5">Cell division protein SepF</fullName>
    </recommendedName>
</protein>
<keyword evidence="2 5" id="KW-0717">Septation</keyword>
<comment type="function">
    <text evidence="4 5">Cell division protein that is part of the divisome complex and is recruited early to the Z-ring. Probably stimulates Z-ring formation, perhaps through the cross-linking of FtsZ protofilaments. Its function overlaps with FtsA.</text>
</comment>
<dbReference type="PATRIC" id="fig|1231377.3.peg.212"/>
<keyword evidence="3 5" id="KW-0131">Cell cycle</keyword>
<sequence>MALKDQFDKLKRFFEEDDDEYDEPVVAAQKPQAQPQKSSTVNNTEKKTTGTSRPVQQQERAQAKPAGKRPMSFSSPTNNTKTTEKKVQKPMMNQATTSAGQVIAIKEPRAYSDIMESARIVKNGESVLVNFKFMPDNQARRSIDFLTGVVFTLDGDVQNVGGQIFLLTPANITVDASQELSILAGQNFENFDI</sequence>
<dbReference type="AlphaFoldDB" id="K2PY01"/>
<comment type="caution">
    <text evidence="7">The sequence shown here is derived from an EMBL/GenBank/DDBJ whole genome shotgun (WGS) entry which is preliminary data.</text>
</comment>
<feature type="region of interest" description="Disordered" evidence="6">
    <location>
        <begin position="13"/>
        <end position="91"/>
    </location>
</feature>
<evidence type="ECO:0000256" key="6">
    <source>
        <dbReference type="SAM" id="MobiDB-lite"/>
    </source>
</evidence>
<organism evidence="7 8">
    <name type="scientific">Lactococcus garvieae DCC43</name>
    <dbReference type="NCBI Taxonomy" id="1231377"/>
    <lineage>
        <taxon>Bacteria</taxon>
        <taxon>Bacillati</taxon>
        <taxon>Bacillota</taxon>
        <taxon>Bacilli</taxon>
        <taxon>Lactobacillales</taxon>
        <taxon>Streptococcaceae</taxon>
        <taxon>Lactococcus</taxon>
    </lineage>
</organism>
<dbReference type="Pfam" id="PF04472">
    <property type="entry name" value="SepF"/>
    <property type="match status" value="1"/>
</dbReference>
<dbReference type="eggNOG" id="COG1799">
    <property type="taxonomic scope" value="Bacteria"/>
</dbReference>
<evidence type="ECO:0000256" key="4">
    <source>
        <dbReference type="ARBA" id="ARBA00044936"/>
    </source>
</evidence>
<feature type="compositionally biased region" description="Polar residues" evidence="6">
    <location>
        <begin position="72"/>
        <end position="81"/>
    </location>
</feature>
<accession>K2PY01</accession>
<gene>
    <name evidence="5" type="primary">sepF</name>
    <name evidence="7" type="ORF">C426_0213</name>
</gene>
<proteinExistence type="inferred from homology"/>
<dbReference type="InterPro" id="IPR038594">
    <property type="entry name" value="SepF-like_sf"/>
</dbReference>
<evidence type="ECO:0000256" key="1">
    <source>
        <dbReference type="ARBA" id="ARBA00022618"/>
    </source>
</evidence>
<dbReference type="EMBL" id="AMQS01000002">
    <property type="protein sequence ID" value="EKF52331.1"/>
    <property type="molecule type" value="Genomic_DNA"/>
</dbReference>
<dbReference type="Gene3D" id="3.30.110.150">
    <property type="entry name" value="SepF-like protein"/>
    <property type="match status" value="1"/>
</dbReference>
<dbReference type="InterPro" id="IPR007561">
    <property type="entry name" value="Cell_div_SepF/SepF-rel"/>
</dbReference>
<dbReference type="RefSeq" id="WP_004259429.1">
    <property type="nucleotide sequence ID" value="NZ_AMQS01000002.1"/>
</dbReference>
<comment type="subcellular location">
    <subcellularLocation>
        <location evidence="5">Cytoplasm</location>
    </subcellularLocation>
    <text evidence="5">Localizes to the division site, in a FtsZ-dependent manner.</text>
</comment>
<dbReference type="PANTHER" id="PTHR35798">
    <property type="entry name" value="CELL DIVISION PROTEIN SEPF"/>
    <property type="match status" value="1"/>
</dbReference>
<dbReference type="PANTHER" id="PTHR35798:SF1">
    <property type="entry name" value="CELL DIVISION PROTEIN SEPF"/>
    <property type="match status" value="1"/>
</dbReference>
<keyword evidence="1 5" id="KW-0132">Cell division</keyword>
<evidence type="ECO:0000256" key="3">
    <source>
        <dbReference type="ARBA" id="ARBA00023306"/>
    </source>
</evidence>
<evidence type="ECO:0000256" key="5">
    <source>
        <dbReference type="HAMAP-Rule" id="MF_01197"/>
    </source>
</evidence>
<feature type="compositionally biased region" description="Low complexity" evidence="6">
    <location>
        <begin position="24"/>
        <end position="37"/>
    </location>
</feature>
<evidence type="ECO:0000256" key="2">
    <source>
        <dbReference type="ARBA" id="ARBA00023210"/>
    </source>
</evidence>
<evidence type="ECO:0000313" key="7">
    <source>
        <dbReference type="EMBL" id="EKF52331.1"/>
    </source>
</evidence>
<dbReference type="InterPro" id="IPR023052">
    <property type="entry name" value="Cell_div_SepF"/>
</dbReference>
<dbReference type="HAMAP" id="MF_01197">
    <property type="entry name" value="SepF"/>
    <property type="match status" value="1"/>
</dbReference>
<comment type="subunit">
    <text evidence="5">Homodimer. Interacts with FtsZ.</text>
</comment>
<dbReference type="GO" id="GO:0000917">
    <property type="term" value="P:division septum assembly"/>
    <property type="evidence" value="ECO:0007669"/>
    <property type="project" value="UniProtKB-KW"/>
</dbReference>
<dbReference type="Proteomes" id="UP000006787">
    <property type="component" value="Unassembled WGS sequence"/>
</dbReference>
<dbReference type="GO" id="GO:0043093">
    <property type="term" value="P:FtsZ-dependent cytokinesis"/>
    <property type="evidence" value="ECO:0007669"/>
    <property type="project" value="UniProtKB-UniRule"/>
</dbReference>
<name>K2PY01_9LACT</name>
<dbReference type="GO" id="GO:0005737">
    <property type="term" value="C:cytoplasm"/>
    <property type="evidence" value="ECO:0007669"/>
    <property type="project" value="UniProtKB-SubCell"/>
</dbReference>
<feature type="compositionally biased region" description="Polar residues" evidence="6">
    <location>
        <begin position="38"/>
        <end position="60"/>
    </location>
</feature>